<proteinExistence type="predicted"/>
<dbReference type="PANTHER" id="PTHR43646:SF2">
    <property type="entry name" value="GLYCOSYLTRANSFERASE 2-LIKE DOMAIN-CONTAINING PROTEIN"/>
    <property type="match status" value="1"/>
</dbReference>
<comment type="caution">
    <text evidence="7">The sequence shown here is derived from an EMBL/GenBank/DDBJ whole genome shotgun (WGS) entry which is preliminary data.</text>
</comment>
<organism evidence="7 8">
    <name type="scientific">Mesorhizobium shangrilense</name>
    <dbReference type="NCBI Taxonomy" id="460060"/>
    <lineage>
        <taxon>Bacteria</taxon>
        <taxon>Pseudomonadati</taxon>
        <taxon>Pseudomonadota</taxon>
        <taxon>Alphaproteobacteria</taxon>
        <taxon>Hyphomicrobiales</taxon>
        <taxon>Phyllobacteriaceae</taxon>
        <taxon>Mesorhizobium</taxon>
    </lineage>
</organism>
<dbReference type="EMBL" id="JBEWSZ010000002">
    <property type="protein sequence ID" value="MET2831016.1"/>
    <property type="molecule type" value="Genomic_DNA"/>
</dbReference>
<dbReference type="RefSeq" id="WP_354463108.1">
    <property type="nucleotide sequence ID" value="NZ_JBEWSZ010000002.1"/>
</dbReference>
<name>A0ABV2DLY1_9HYPH</name>
<evidence type="ECO:0000313" key="7">
    <source>
        <dbReference type="EMBL" id="MET2831016.1"/>
    </source>
</evidence>
<protein>
    <submittedName>
        <fullName evidence="7">Glycosyltransferase family 2 protein</fullName>
    </submittedName>
</protein>
<evidence type="ECO:0000256" key="1">
    <source>
        <dbReference type="ARBA" id="ARBA00004236"/>
    </source>
</evidence>
<evidence type="ECO:0000313" key="8">
    <source>
        <dbReference type="Proteomes" id="UP001548832"/>
    </source>
</evidence>
<evidence type="ECO:0000256" key="2">
    <source>
        <dbReference type="ARBA" id="ARBA00022475"/>
    </source>
</evidence>
<dbReference type="Pfam" id="PF00535">
    <property type="entry name" value="Glycos_transf_2"/>
    <property type="match status" value="1"/>
</dbReference>
<keyword evidence="2" id="KW-1003">Cell membrane</keyword>
<dbReference type="PANTHER" id="PTHR43646">
    <property type="entry name" value="GLYCOSYLTRANSFERASE"/>
    <property type="match status" value="1"/>
</dbReference>
<keyword evidence="3" id="KW-0328">Glycosyltransferase</keyword>
<feature type="domain" description="Glycosyltransferase 2-like" evidence="6">
    <location>
        <begin position="8"/>
        <end position="170"/>
    </location>
</feature>
<dbReference type="InterPro" id="IPR001173">
    <property type="entry name" value="Glyco_trans_2-like"/>
</dbReference>
<dbReference type="Gene3D" id="3.90.550.10">
    <property type="entry name" value="Spore Coat Polysaccharide Biosynthesis Protein SpsA, Chain A"/>
    <property type="match status" value="1"/>
</dbReference>
<accession>A0ABV2DLY1</accession>
<dbReference type="SUPFAM" id="SSF53448">
    <property type="entry name" value="Nucleotide-diphospho-sugar transferases"/>
    <property type="match status" value="1"/>
</dbReference>
<evidence type="ECO:0000259" key="6">
    <source>
        <dbReference type="Pfam" id="PF00535"/>
    </source>
</evidence>
<dbReference type="CDD" id="cd06423">
    <property type="entry name" value="CESA_like"/>
    <property type="match status" value="1"/>
</dbReference>
<sequence length="256" mass="28403">MKEAIKISFVVPAYNEEACLPRTLEAIVAEIARSQCAAEIIVVNNASTDKTRQTAQAYPGIFVIDEPVKGLVRARAAGFHVATGDLIANIDADTILTEGWIDKVLRAFAANPELAAMSGPLVYYDLPKRTRALVRAFYCGGYVCYLLNRYILRVGSMMQGGNFVVKRDALVRIGGFNPNFAFYGEDTELARRLSKVGDVDFTFSLPALSSGRRLVGEGVARIGLRYAMNFFWATFLKKPFTESWLDFRDQPQKPLP</sequence>
<evidence type="ECO:0000256" key="5">
    <source>
        <dbReference type="ARBA" id="ARBA00023136"/>
    </source>
</evidence>
<dbReference type="InterPro" id="IPR029044">
    <property type="entry name" value="Nucleotide-diphossugar_trans"/>
</dbReference>
<comment type="subcellular location">
    <subcellularLocation>
        <location evidence="1">Cell membrane</location>
    </subcellularLocation>
</comment>
<gene>
    <name evidence="7" type="ORF">ABVQ20_28935</name>
</gene>
<evidence type="ECO:0000256" key="4">
    <source>
        <dbReference type="ARBA" id="ARBA00022679"/>
    </source>
</evidence>
<evidence type="ECO:0000256" key="3">
    <source>
        <dbReference type="ARBA" id="ARBA00022676"/>
    </source>
</evidence>
<keyword evidence="8" id="KW-1185">Reference proteome</keyword>
<keyword evidence="4" id="KW-0808">Transferase</keyword>
<dbReference type="Proteomes" id="UP001548832">
    <property type="component" value="Unassembled WGS sequence"/>
</dbReference>
<keyword evidence="5" id="KW-0472">Membrane</keyword>
<reference evidence="7 8" key="1">
    <citation type="submission" date="2024-06" db="EMBL/GenBank/DDBJ databases">
        <authorList>
            <person name="Kim D.-U."/>
        </authorList>
    </citation>
    <scope>NUCLEOTIDE SEQUENCE [LARGE SCALE GENOMIC DNA]</scope>
    <source>
        <strain evidence="7 8">KACC15460</strain>
    </source>
</reference>